<dbReference type="Proteomes" id="UP000006201">
    <property type="component" value="Unassembled WGS sequence"/>
</dbReference>
<dbReference type="EC" id="3.5.4.25" evidence="1"/>
<keyword evidence="2" id="KW-1185">Reference proteome</keyword>
<gene>
    <name evidence="1" type="primary">ribA</name>
    <name evidence="1" type="ORF">PTD2_14442</name>
</gene>
<evidence type="ECO:0000313" key="2">
    <source>
        <dbReference type="Proteomes" id="UP000006201"/>
    </source>
</evidence>
<sequence length="55" mass="5513">MICVVSISGASETGINFGGALFTIGGGGKRDIVVICLIFFSWATSIVKSGCTVGA</sequence>
<proteinExistence type="predicted"/>
<keyword evidence="1" id="KW-0378">Hydrolase</keyword>
<accession>A4CCF3</accession>
<dbReference type="AlphaFoldDB" id="A4CCF3"/>
<name>A4CCF3_9GAMM</name>
<protein>
    <submittedName>
        <fullName evidence="1">GTP cyclohydrolase II protein</fullName>
        <ecNumber evidence="1">3.5.4.25</ecNumber>
    </submittedName>
</protein>
<dbReference type="HOGENOM" id="CLU_3029066_0_0_6"/>
<organism evidence="1 2">
    <name type="scientific">Pseudoalteromonas tunicata D2</name>
    <dbReference type="NCBI Taxonomy" id="87626"/>
    <lineage>
        <taxon>Bacteria</taxon>
        <taxon>Pseudomonadati</taxon>
        <taxon>Pseudomonadota</taxon>
        <taxon>Gammaproteobacteria</taxon>
        <taxon>Alteromonadales</taxon>
        <taxon>Pseudoalteromonadaceae</taxon>
        <taxon>Pseudoalteromonas</taxon>
    </lineage>
</organism>
<reference evidence="1 2" key="1">
    <citation type="submission" date="2006-02" db="EMBL/GenBank/DDBJ databases">
        <authorList>
            <person name="Moran M.A."/>
            <person name="Kjelleberg S."/>
            <person name="Egan S."/>
            <person name="Saunders N."/>
            <person name="Thomas T."/>
            <person name="Ferriera S."/>
            <person name="Johnson J."/>
            <person name="Kravitz S."/>
            <person name="Halpern A."/>
            <person name="Remington K."/>
            <person name="Beeson K."/>
            <person name="Tran B."/>
            <person name="Rogers Y.-H."/>
            <person name="Friedman R."/>
            <person name="Venter J.C."/>
        </authorList>
    </citation>
    <scope>NUCLEOTIDE SEQUENCE [LARGE SCALE GENOMIC DNA]</scope>
    <source>
        <strain evidence="1 2">D2</strain>
    </source>
</reference>
<dbReference type="EMBL" id="AAOH01000006">
    <property type="protein sequence ID" value="EAR27246.1"/>
    <property type="molecule type" value="Genomic_DNA"/>
</dbReference>
<dbReference type="GO" id="GO:0003935">
    <property type="term" value="F:GTP cyclohydrolase II activity"/>
    <property type="evidence" value="ECO:0007669"/>
    <property type="project" value="UniProtKB-EC"/>
</dbReference>
<evidence type="ECO:0000313" key="1">
    <source>
        <dbReference type="EMBL" id="EAR27246.1"/>
    </source>
</evidence>
<comment type="caution">
    <text evidence="1">The sequence shown here is derived from an EMBL/GenBank/DDBJ whole genome shotgun (WGS) entry which is preliminary data.</text>
</comment>